<dbReference type="PANTHER" id="PTHR16222">
    <property type="entry name" value="ADP-RIBOSYLGLYCOHYDROLASE"/>
    <property type="match status" value="1"/>
</dbReference>
<comment type="caution">
    <text evidence="1">The sequence shown here is derived from an EMBL/GenBank/DDBJ whole genome shotgun (WGS) entry which is preliminary data.</text>
</comment>
<dbReference type="SUPFAM" id="SSF101478">
    <property type="entry name" value="ADP-ribosylglycohydrolase"/>
    <property type="match status" value="1"/>
</dbReference>
<dbReference type="RefSeq" id="WP_186503884.1">
    <property type="nucleotide sequence ID" value="NZ_JACOGK010000028.1"/>
</dbReference>
<accession>A0ABR6VJM6</accession>
<dbReference type="Pfam" id="PF03747">
    <property type="entry name" value="ADP_ribosyl_GH"/>
    <property type="match status" value="1"/>
</dbReference>
<evidence type="ECO:0000313" key="2">
    <source>
        <dbReference type="Proteomes" id="UP000606870"/>
    </source>
</evidence>
<dbReference type="InterPro" id="IPR005502">
    <property type="entry name" value="Ribosyl_crysJ1"/>
</dbReference>
<proteinExistence type="predicted"/>
<dbReference type="InterPro" id="IPR036705">
    <property type="entry name" value="Ribosyl_crysJ1_sf"/>
</dbReference>
<organism evidence="1 2">
    <name type="scientific">Megasphaera hominis</name>
    <dbReference type="NCBI Taxonomy" id="159836"/>
    <lineage>
        <taxon>Bacteria</taxon>
        <taxon>Bacillati</taxon>
        <taxon>Bacillota</taxon>
        <taxon>Negativicutes</taxon>
        <taxon>Veillonellales</taxon>
        <taxon>Veillonellaceae</taxon>
        <taxon>Megasphaera</taxon>
    </lineage>
</organism>
<keyword evidence="2" id="KW-1185">Reference proteome</keyword>
<protein>
    <submittedName>
        <fullName evidence="1">ADP-ribosylglycohydrolase family protein</fullName>
    </submittedName>
</protein>
<dbReference type="Gene3D" id="1.10.4080.10">
    <property type="entry name" value="ADP-ribosylation/Crystallin J1"/>
    <property type="match status" value="1"/>
</dbReference>
<sequence length="280" mass="29905">MLSKTEGGQAMLWGTIIGDLAGSLYEAACANGTKVVPPPEAPLFPAGAHITDDTVTTLAVAAAIRESKATADGLTTCVARQLRYWCRRYPGIGYGPLFIRWYESDTAGPYGSLGNGAAMRVAPVAWAGQSLREVLALAELTAVVTHNHPEAIRGALAVAAAIYLARKGTSQRDLRTYLQHYYPLQTPLAAIRRDYHFSACTADSVPEALEAFLASHSFEGAIRNALSLGGDTDTQAAIAGSIAEAYYGVPLALKTEAASFLPDPLAQERQRFECFIKNNK</sequence>
<dbReference type="PANTHER" id="PTHR16222:SF12">
    <property type="entry name" value="ADP-RIBOSYLGLYCOHYDROLASE-RELATED"/>
    <property type="match status" value="1"/>
</dbReference>
<dbReference type="Proteomes" id="UP000606870">
    <property type="component" value="Unassembled WGS sequence"/>
</dbReference>
<dbReference type="EMBL" id="JACOGK010000028">
    <property type="protein sequence ID" value="MBC3537477.1"/>
    <property type="molecule type" value="Genomic_DNA"/>
</dbReference>
<reference evidence="1 2" key="1">
    <citation type="submission" date="2020-08" db="EMBL/GenBank/DDBJ databases">
        <authorList>
            <person name="Liu C."/>
            <person name="Sun Q."/>
        </authorList>
    </citation>
    <scope>NUCLEOTIDE SEQUENCE [LARGE SCALE GENOMIC DNA]</scope>
    <source>
        <strain evidence="1 2">NSJ-59</strain>
    </source>
</reference>
<evidence type="ECO:0000313" key="1">
    <source>
        <dbReference type="EMBL" id="MBC3537477.1"/>
    </source>
</evidence>
<dbReference type="InterPro" id="IPR050792">
    <property type="entry name" value="ADP-ribosylglycohydrolase"/>
</dbReference>
<name>A0ABR6VJM6_9FIRM</name>
<gene>
    <name evidence="1" type="ORF">H8J70_09455</name>
</gene>